<reference evidence="1 2" key="1">
    <citation type="journal article" date="2005" name="Nature">
        <title>The genome of the social amoeba Dictyostelium discoideum.</title>
        <authorList>
            <consortium name="The Dictyostelium discoideum Sequencing Consortium"/>
            <person name="Eichinger L."/>
            <person name="Pachebat J.A."/>
            <person name="Glockner G."/>
            <person name="Rajandream M.A."/>
            <person name="Sucgang R."/>
            <person name="Berriman M."/>
            <person name="Song J."/>
            <person name="Olsen R."/>
            <person name="Szafranski K."/>
            <person name="Xu Q."/>
            <person name="Tunggal B."/>
            <person name="Kummerfeld S."/>
            <person name="Madera M."/>
            <person name="Konfortov B.A."/>
            <person name="Rivero F."/>
            <person name="Bankier A.T."/>
            <person name="Lehmann R."/>
            <person name="Hamlin N."/>
            <person name="Davies R."/>
            <person name="Gaudet P."/>
            <person name="Fey P."/>
            <person name="Pilcher K."/>
            <person name="Chen G."/>
            <person name="Saunders D."/>
            <person name="Sodergren E."/>
            <person name="Davis P."/>
            <person name="Kerhornou A."/>
            <person name="Nie X."/>
            <person name="Hall N."/>
            <person name="Anjard C."/>
            <person name="Hemphill L."/>
            <person name="Bason N."/>
            <person name="Farbrother P."/>
            <person name="Desany B."/>
            <person name="Just E."/>
            <person name="Morio T."/>
            <person name="Rost R."/>
            <person name="Churcher C."/>
            <person name="Cooper J."/>
            <person name="Haydock S."/>
            <person name="van Driessche N."/>
            <person name="Cronin A."/>
            <person name="Goodhead I."/>
            <person name="Muzny D."/>
            <person name="Mourier T."/>
            <person name="Pain A."/>
            <person name="Lu M."/>
            <person name="Harper D."/>
            <person name="Lindsay R."/>
            <person name="Hauser H."/>
            <person name="James K."/>
            <person name="Quiles M."/>
            <person name="Madan Babu M."/>
            <person name="Saito T."/>
            <person name="Buchrieser C."/>
            <person name="Wardroper A."/>
            <person name="Felder M."/>
            <person name="Thangavelu M."/>
            <person name="Johnson D."/>
            <person name="Knights A."/>
            <person name="Loulseged H."/>
            <person name="Mungall K."/>
            <person name="Oliver K."/>
            <person name="Price C."/>
            <person name="Quail M.A."/>
            <person name="Urushihara H."/>
            <person name="Hernandez J."/>
            <person name="Rabbinowitsch E."/>
            <person name="Steffen D."/>
            <person name="Sanders M."/>
            <person name="Ma J."/>
            <person name="Kohara Y."/>
            <person name="Sharp S."/>
            <person name="Simmonds M."/>
            <person name="Spiegler S."/>
            <person name="Tivey A."/>
            <person name="Sugano S."/>
            <person name="White B."/>
            <person name="Walker D."/>
            <person name="Woodward J."/>
            <person name="Winckler T."/>
            <person name="Tanaka Y."/>
            <person name="Shaulsky G."/>
            <person name="Schleicher M."/>
            <person name="Weinstock G."/>
            <person name="Rosenthal A."/>
            <person name="Cox E.C."/>
            <person name="Chisholm R.L."/>
            <person name="Gibbs R."/>
            <person name="Loomis W.F."/>
            <person name="Platzer M."/>
            <person name="Kay R.R."/>
            <person name="Williams J."/>
            <person name="Dear P.H."/>
            <person name="Noegel A.A."/>
            <person name="Barrell B."/>
            <person name="Kuspa A."/>
        </authorList>
    </citation>
    <scope>NUCLEOTIDE SEQUENCE [LARGE SCALE GENOMIC DNA]</scope>
    <source>
        <strain evidence="1 2">AX4</strain>
    </source>
</reference>
<dbReference type="AlphaFoldDB" id="Q54AU9"/>
<dbReference type="EMBL" id="AAFI02000232">
    <property type="protein sequence ID" value="EAL60384.1"/>
    <property type="molecule type" value="Genomic_DNA"/>
</dbReference>
<dbReference type="PaxDb" id="44689-DDB0215090"/>
<dbReference type="GeneID" id="3385461"/>
<evidence type="ECO:0000313" key="2">
    <source>
        <dbReference type="Proteomes" id="UP000002195"/>
    </source>
</evidence>
<dbReference type="InParanoid" id="Q54AU9"/>
<evidence type="ECO:0000313" key="1">
    <source>
        <dbReference type="EMBL" id="EAL60384.1"/>
    </source>
</evidence>
<name>Q54AU9_DICDI</name>
<gene>
    <name evidence="1" type="ORF">DDB_G0294194</name>
</gene>
<dbReference type="dictyBase" id="DDB_G0294194"/>
<accession>Q54AU9</accession>
<dbReference type="VEuPathDB" id="AmoebaDB:DDB_G0294194"/>
<organism evidence="1 2">
    <name type="scientific">Dictyostelium discoideum</name>
    <name type="common">Social amoeba</name>
    <dbReference type="NCBI Taxonomy" id="44689"/>
    <lineage>
        <taxon>Eukaryota</taxon>
        <taxon>Amoebozoa</taxon>
        <taxon>Evosea</taxon>
        <taxon>Eumycetozoa</taxon>
        <taxon>Dictyostelia</taxon>
        <taxon>Dictyosteliales</taxon>
        <taxon>Dictyosteliaceae</taxon>
        <taxon>Dictyostelium</taxon>
    </lineage>
</organism>
<comment type="caution">
    <text evidence="1">The sequence shown here is derived from an EMBL/GenBank/DDBJ whole genome shotgun (WGS) entry which is preliminary data.</text>
</comment>
<dbReference type="RefSeq" id="XP_628797.1">
    <property type="nucleotide sequence ID" value="XM_628795.1"/>
</dbReference>
<keyword evidence="2" id="KW-1185">Reference proteome</keyword>
<dbReference type="Proteomes" id="UP000002195">
    <property type="component" value="Unassembled WGS sequence"/>
</dbReference>
<proteinExistence type="predicted"/>
<dbReference type="KEGG" id="ddi:DDB_G0294194"/>
<sequence length="312" mass="36844">MVIHMILRCIFKSYRSNNYKIVKSGLNDINLDYSFQYNNKGFDVPSELNIKTLFQQIFYAFDNDLITENDITYISKGFAYYFSKFRIKLFKLLIRTLKYSTVTRAYNLGNSPDIYDHFKVFQYKTPNASYSNLNNTSLKNYFFDFENSNDTIFLLDNKNFITRTVLKNELKSLMEEVEVQYDIDHISFKLTESQIKSCPNLKNYYLKKEDSNYNFLLINLTKPLECSFCLKTNFHVRCNNFDKCKEYVCYSCVFNFSFLAYLRVCRNCLFSSITNKNCILCPILRVSDFDVCKIASEFDSSSSLQNEIEGKK</sequence>
<protein>
    <submittedName>
        <fullName evidence="1">Uncharacterized protein</fullName>
    </submittedName>
</protein>
<dbReference type="HOGENOM" id="CLU_892618_0_0_1"/>